<dbReference type="InterPro" id="IPR045865">
    <property type="entry name" value="ACT-like_dom_sf"/>
</dbReference>
<dbReference type="InterPro" id="IPR044561">
    <property type="entry name" value="ACT_ThrD-II-like"/>
</dbReference>
<evidence type="ECO:0000259" key="1">
    <source>
        <dbReference type="PROSITE" id="PS51671"/>
    </source>
</evidence>
<protein>
    <recommendedName>
        <fullName evidence="1">ACT domain-containing protein</fullName>
    </recommendedName>
</protein>
<proteinExistence type="predicted"/>
<dbReference type="AlphaFoldDB" id="A0A7G9YDW3"/>
<sequence>MRIASTLELPDKPGQLLAALTPLSALGGNIISIVHHRDQRTSRGKIPVQIVFEIGEAERQLLIDELEKSGIAVARIDENPLIERESVILIGHIIHTDIKDTIDCIDRTGFAEVTDISIAMPEIDGESSAYMLIEAVGESELAEAVDLLKEIADRKDLLVIEPVRN</sequence>
<dbReference type="EMBL" id="MT631173">
    <property type="protein sequence ID" value="QNO46197.1"/>
    <property type="molecule type" value="Genomic_DNA"/>
</dbReference>
<organism evidence="2">
    <name type="scientific">Candidatus Methanogaster sp. ANME-2c ERB4</name>
    <dbReference type="NCBI Taxonomy" id="2759911"/>
    <lineage>
        <taxon>Archaea</taxon>
        <taxon>Methanobacteriati</taxon>
        <taxon>Methanobacteriota</taxon>
        <taxon>Stenosarchaea group</taxon>
        <taxon>Methanomicrobia</taxon>
        <taxon>Methanosarcinales</taxon>
        <taxon>ANME-2 cluster</taxon>
        <taxon>Candidatus Methanogasteraceae</taxon>
        <taxon>Candidatus Methanogaster</taxon>
    </lineage>
</organism>
<reference evidence="2" key="1">
    <citation type="submission" date="2020-06" db="EMBL/GenBank/DDBJ databases">
        <title>Unique genomic features of the anaerobic methanotrophic archaea.</title>
        <authorList>
            <person name="Chadwick G.L."/>
            <person name="Skennerton C.T."/>
            <person name="Laso-Perez R."/>
            <person name="Leu A.O."/>
            <person name="Speth D.R."/>
            <person name="Yu H."/>
            <person name="Morgan-Lang C."/>
            <person name="Hatzenpichler R."/>
            <person name="Goudeau D."/>
            <person name="Malmstrom R."/>
            <person name="Brazelton W.J."/>
            <person name="Woyke T."/>
            <person name="Hallam S.J."/>
            <person name="Tyson G.W."/>
            <person name="Wegener G."/>
            <person name="Boetius A."/>
            <person name="Orphan V."/>
        </authorList>
    </citation>
    <scope>NUCLEOTIDE SEQUENCE</scope>
</reference>
<name>A0A7G9YDW3_9EURY</name>
<accession>A0A7G9YDW3</accession>
<dbReference type="SUPFAM" id="SSF55021">
    <property type="entry name" value="ACT-like"/>
    <property type="match status" value="1"/>
</dbReference>
<feature type="domain" description="ACT" evidence="1">
    <location>
        <begin position="4"/>
        <end position="84"/>
    </location>
</feature>
<dbReference type="CDD" id="cd04886">
    <property type="entry name" value="ACT_ThrD-II-like"/>
    <property type="match status" value="1"/>
</dbReference>
<evidence type="ECO:0000313" key="2">
    <source>
        <dbReference type="EMBL" id="QNO46197.1"/>
    </source>
</evidence>
<dbReference type="Pfam" id="PF01842">
    <property type="entry name" value="ACT"/>
    <property type="match status" value="1"/>
</dbReference>
<dbReference type="PROSITE" id="PS51671">
    <property type="entry name" value="ACT"/>
    <property type="match status" value="1"/>
</dbReference>
<dbReference type="InterPro" id="IPR002912">
    <property type="entry name" value="ACT_dom"/>
</dbReference>
<gene>
    <name evidence="2" type="ORF">ABPEKODN_00010</name>
</gene>